<comment type="caution">
    <text evidence="1">The sequence shown here is derived from an EMBL/GenBank/DDBJ whole genome shotgun (WGS) entry which is preliminary data.</text>
</comment>
<protein>
    <submittedName>
        <fullName evidence="1">Uncharacterized protein</fullName>
    </submittedName>
</protein>
<evidence type="ECO:0000313" key="2">
    <source>
        <dbReference type="Proteomes" id="UP000238937"/>
    </source>
</evidence>
<gene>
    <name evidence="1" type="ORF">C7B77_12065</name>
</gene>
<dbReference type="EMBL" id="PVWO01000129">
    <property type="protein sequence ID" value="PSB56383.1"/>
    <property type="molecule type" value="Genomic_DNA"/>
</dbReference>
<proteinExistence type="predicted"/>
<organism evidence="1 2">
    <name type="scientific">Chamaesiphon polymorphus CCALA 037</name>
    <dbReference type="NCBI Taxonomy" id="2107692"/>
    <lineage>
        <taxon>Bacteria</taxon>
        <taxon>Bacillati</taxon>
        <taxon>Cyanobacteriota</taxon>
        <taxon>Cyanophyceae</taxon>
        <taxon>Gomontiellales</taxon>
        <taxon>Chamaesiphonaceae</taxon>
        <taxon>Chamaesiphon</taxon>
    </lineage>
</organism>
<reference evidence="1 2" key="1">
    <citation type="submission" date="2018-03" db="EMBL/GenBank/DDBJ databases">
        <title>The ancient ancestry and fast evolution of plastids.</title>
        <authorList>
            <person name="Moore K.R."/>
            <person name="Magnabosco C."/>
            <person name="Momper L."/>
            <person name="Gold D.A."/>
            <person name="Bosak T."/>
            <person name="Fournier G.P."/>
        </authorList>
    </citation>
    <scope>NUCLEOTIDE SEQUENCE [LARGE SCALE GENOMIC DNA]</scope>
    <source>
        <strain evidence="1 2">CCALA 037</strain>
    </source>
</reference>
<dbReference type="Proteomes" id="UP000238937">
    <property type="component" value="Unassembled WGS sequence"/>
</dbReference>
<dbReference type="RefSeq" id="WP_106304675.1">
    <property type="nucleotide sequence ID" value="NZ_PVWO01000129.1"/>
</dbReference>
<evidence type="ECO:0000313" key="1">
    <source>
        <dbReference type="EMBL" id="PSB56383.1"/>
    </source>
</evidence>
<accession>A0A2T1GFK0</accession>
<keyword evidence="2" id="KW-1185">Reference proteome</keyword>
<dbReference type="AlphaFoldDB" id="A0A2T1GFK0"/>
<name>A0A2T1GFK0_9CYAN</name>
<sequence>MFVTNTLKLNLYIDRDIPLSLQVERFDRQADRIGYFSKYSLVLDDIDRECEEIYLNYCDRDSLLELGMSTQTGMLTSINLVQISKWDVGNLPLVPDRTVLGLPVFDIKLWVKKQYIEIEGAVKLLIVERSVVIILDETRTADRASINEKLIFGFADGYPCWIIVENLNSEQIDHIKNTIDRQVPIL</sequence>